<dbReference type="PRINTS" id="PR00300">
    <property type="entry name" value="CLPPROTEASEA"/>
</dbReference>
<dbReference type="PROSITE" id="PS00871">
    <property type="entry name" value="CLPAB_2"/>
    <property type="match status" value="1"/>
</dbReference>
<evidence type="ECO:0000313" key="9">
    <source>
        <dbReference type="EMBL" id="CAL1695796.1"/>
    </source>
</evidence>
<feature type="coiled-coil region" evidence="7">
    <location>
        <begin position="441"/>
        <end position="468"/>
    </location>
</feature>
<dbReference type="PANTHER" id="PTHR11638:SF18">
    <property type="entry name" value="HEAT SHOCK PROTEIN 104"/>
    <property type="match status" value="1"/>
</dbReference>
<dbReference type="InterPro" id="IPR027417">
    <property type="entry name" value="P-loop_NTPase"/>
</dbReference>
<proteinExistence type="inferred from homology"/>
<dbReference type="CDD" id="cd19499">
    <property type="entry name" value="RecA-like_ClpB_Hsp104-like"/>
    <property type="match status" value="1"/>
</dbReference>
<protein>
    <recommendedName>
        <fullName evidence="8">Clp R domain-containing protein</fullName>
    </recommendedName>
</protein>
<dbReference type="SUPFAM" id="SSF52540">
    <property type="entry name" value="P-loop containing nucleoside triphosphate hydrolases"/>
    <property type="match status" value="2"/>
</dbReference>
<dbReference type="Pfam" id="PF00004">
    <property type="entry name" value="AAA"/>
    <property type="match status" value="1"/>
</dbReference>
<evidence type="ECO:0000256" key="6">
    <source>
        <dbReference type="RuleBase" id="RU004432"/>
    </source>
</evidence>
<dbReference type="Pfam" id="PF10431">
    <property type="entry name" value="ClpB_D2-small"/>
    <property type="match status" value="1"/>
</dbReference>
<keyword evidence="7" id="KW-0175">Coiled coil</keyword>
<keyword evidence="1 5" id="KW-0677">Repeat</keyword>
<keyword evidence="3 6" id="KW-0067">ATP-binding</keyword>
<keyword evidence="10" id="KW-1185">Reference proteome</keyword>
<dbReference type="InterPro" id="IPR036628">
    <property type="entry name" value="Clp_N_dom_sf"/>
</dbReference>
<evidence type="ECO:0000256" key="4">
    <source>
        <dbReference type="ARBA" id="ARBA00023186"/>
    </source>
</evidence>
<evidence type="ECO:0000256" key="5">
    <source>
        <dbReference type="PROSITE-ProRule" id="PRU01251"/>
    </source>
</evidence>
<evidence type="ECO:0000256" key="1">
    <source>
        <dbReference type="ARBA" id="ARBA00022737"/>
    </source>
</evidence>
<dbReference type="EMBL" id="OZ037944">
    <property type="protein sequence ID" value="CAL1695796.1"/>
    <property type="molecule type" value="Genomic_DNA"/>
</dbReference>
<accession>A0ABP1CJG3</accession>
<evidence type="ECO:0000256" key="7">
    <source>
        <dbReference type="SAM" id="Coils"/>
    </source>
</evidence>
<dbReference type="SMART" id="SM00382">
    <property type="entry name" value="AAA"/>
    <property type="match status" value="2"/>
</dbReference>
<evidence type="ECO:0000259" key="8">
    <source>
        <dbReference type="PROSITE" id="PS51903"/>
    </source>
</evidence>
<feature type="coiled-coil region" evidence="7">
    <location>
        <begin position="501"/>
        <end position="555"/>
    </location>
</feature>
<dbReference type="Gene3D" id="1.10.8.60">
    <property type="match status" value="1"/>
</dbReference>
<dbReference type="InterPro" id="IPR018368">
    <property type="entry name" value="ClpA/B_CS1"/>
</dbReference>
<keyword evidence="2 6" id="KW-0547">Nucleotide-binding</keyword>
<organism evidence="9 10">
    <name type="scientific">Somion occarium</name>
    <dbReference type="NCBI Taxonomy" id="3059160"/>
    <lineage>
        <taxon>Eukaryota</taxon>
        <taxon>Fungi</taxon>
        <taxon>Dikarya</taxon>
        <taxon>Basidiomycota</taxon>
        <taxon>Agaricomycotina</taxon>
        <taxon>Agaricomycetes</taxon>
        <taxon>Polyporales</taxon>
        <taxon>Cerrenaceae</taxon>
        <taxon>Somion</taxon>
    </lineage>
</organism>
<dbReference type="PROSITE" id="PS00870">
    <property type="entry name" value="CLPAB_1"/>
    <property type="match status" value="1"/>
</dbReference>
<dbReference type="Pfam" id="PF02861">
    <property type="entry name" value="Clp_N"/>
    <property type="match status" value="1"/>
</dbReference>
<dbReference type="InterPro" id="IPR003593">
    <property type="entry name" value="AAA+_ATPase"/>
</dbReference>
<dbReference type="PANTHER" id="PTHR11638">
    <property type="entry name" value="ATP-DEPENDENT CLP PROTEASE"/>
    <property type="match status" value="1"/>
</dbReference>
<feature type="domain" description="Clp R" evidence="8">
    <location>
        <begin position="2"/>
        <end position="152"/>
    </location>
</feature>
<dbReference type="SMART" id="SM01086">
    <property type="entry name" value="ClpB_D2-small"/>
    <property type="match status" value="1"/>
</dbReference>
<evidence type="ECO:0000313" key="10">
    <source>
        <dbReference type="Proteomes" id="UP001497453"/>
    </source>
</evidence>
<dbReference type="InterPro" id="IPR004176">
    <property type="entry name" value="Clp_R_N"/>
</dbReference>
<dbReference type="InterPro" id="IPR028299">
    <property type="entry name" value="ClpA/B_CS2"/>
</dbReference>
<evidence type="ECO:0000256" key="2">
    <source>
        <dbReference type="ARBA" id="ARBA00022741"/>
    </source>
</evidence>
<dbReference type="CDD" id="cd00009">
    <property type="entry name" value="AAA"/>
    <property type="match status" value="1"/>
</dbReference>
<evidence type="ECO:0000256" key="3">
    <source>
        <dbReference type="ARBA" id="ARBA00022840"/>
    </source>
</evidence>
<comment type="similarity">
    <text evidence="6">Belongs to the ClpA/ClpB family.</text>
</comment>
<dbReference type="Pfam" id="PF17871">
    <property type="entry name" value="AAA_lid_9"/>
    <property type="match status" value="1"/>
</dbReference>
<sequence length="937" mass="103792">MASSFDFTDKTQESLAAAIQIAKDYANAQVHPVHIAFALLNEGTGEGQTSGLFTSVIERAGGDPTAVKRGLQRLIVRLPTQSPPPDEVSLSGNALKVLREAESLRKTMHDSYIAQDHILSALLKDSSIQPVLKEAGLTEATLKTAIDQIRGNRRVDTKNAEQGFDALNKYAVDLTALAEEGKLDPVIGRDNEIRRVVRILCRRTKNNPVLIGEPGVGKTAVVEGLAQRIVNRDVPASLIARLFSLDMGALMAGAKYKGEYEERIKSVLNEIEKASEEGTGIILFIDELHLIMAGRGAEGGGMDAANLLKPMLARGKLRCIGATTLAEYRKYIESDAAFERRFAQVIVNEPSVPETIGILRGIRDKYEVHHGVRILDAALIQASTLAHRYLTSRRLPDSAIDLVDEACARYVNFMFSSFLGLFTNFLFHSVRVTRETAPEAIDKLQRRKLELEVEIHALEREKDQASKERLPIARKAIADVDDELQPLLAAYEAEKARSEEIQSVRRKMDEVKAKADEAERRYDLATASDLRYYALPDLQARLEKLEAKKAEEDARMGTGSDTVTPEAIAEIVAKWTNIPVTRLLSSEKDKLLKLDKILAENVVGQPEAVRAVANAIRLSRSGLGNAQRPIASFLFAGPSGTGKTLLTKTLATVLFDSPDAMIRIDGSEYSEKHAISRLIGAPPGYVGHDQGGQLTEYIRRKPYSIVLIDEIEKAAREFVTLFLQVLDDGRLTDGQGRVVDFRNTVIIMTSNLGAAYLHDMGEGPVKSQTRELVMGAIQAHFPPEFINRIDEIVIFVSTFGLYLVYDCVFDLCFLQRTLSRRNVLKIVDLRLKEVQARIDDKKMTLDIDDLSKQYLVSVGYSSTYGARPLNRAIQQELLNPLSVMILSEKVLPGETVKVRFDGPHNRLVIVSNHQGTTPEGMEDIEMVDDDIDIVEMD</sequence>
<dbReference type="Gene3D" id="3.40.50.300">
    <property type="entry name" value="P-loop containing nucleotide triphosphate hydrolases"/>
    <property type="match status" value="3"/>
</dbReference>
<dbReference type="InterPro" id="IPR001270">
    <property type="entry name" value="ClpA/B"/>
</dbReference>
<gene>
    <name evidence="9" type="ORF">GFSPODELE1_LOCUS898</name>
</gene>
<dbReference type="InterPro" id="IPR003959">
    <property type="entry name" value="ATPase_AAA_core"/>
</dbReference>
<reference evidence="10" key="1">
    <citation type="submission" date="2024-04" db="EMBL/GenBank/DDBJ databases">
        <authorList>
            <person name="Shaw F."/>
            <person name="Minotto A."/>
        </authorList>
    </citation>
    <scope>NUCLEOTIDE SEQUENCE [LARGE SCALE GENOMIC DNA]</scope>
</reference>
<dbReference type="InterPro" id="IPR041546">
    <property type="entry name" value="ClpA/ClpB_AAA_lid"/>
</dbReference>
<dbReference type="Proteomes" id="UP001497453">
    <property type="component" value="Chromosome 1"/>
</dbReference>
<dbReference type="PROSITE" id="PS51903">
    <property type="entry name" value="CLP_R"/>
    <property type="match status" value="1"/>
</dbReference>
<keyword evidence="4 6" id="KW-0143">Chaperone</keyword>
<dbReference type="InterPro" id="IPR050130">
    <property type="entry name" value="ClpA_ClpB"/>
</dbReference>
<dbReference type="Pfam" id="PF07724">
    <property type="entry name" value="AAA_2"/>
    <property type="match status" value="1"/>
</dbReference>
<name>A0ABP1CJG3_9APHY</name>
<dbReference type="InterPro" id="IPR019489">
    <property type="entry name" value="Clp_ATPase_C"/>
</dbReference>
<dbReference type="Gene3D" id="6.10.140.130">
    <property type="match status" value="1"/>
</dbReference>
<dbReference type="Gene3D" id="1.10.1780.10">
    <property type="entry name" value="Clp, N-terminal domain"/>
    <property type="match status" value="1"/>
</dbReference>
<dbReference type="SUPFAM" id="SSF81923">
    <property type="entry name" value="Double Clp-N motif"/>
    <property type="match status" value="1"/>
</dbReference>